<organism evidence="5 6">
    <name type="scientific">Pseudacidovorax intermedius</name>
    <dbReference type="NCBI Taxonomy" id="433924"/>
    <lineage>
        <taxon>Bacteria</taxon>
        <taxon>Pseudomonadati</taxon>
        <taxon>Pseudomonadota</taxon>
        <taxon>Betaproteobacteria</taxon>
        <taxon>Burkholderiales</taxon>
        <taxon>Comamonadaceae</taxon>
        <taxon>Pseudacidovorax</taxon>
    </lineage>
</organism>
<dbReference type="InterPro" id="IPR002692">
    <property type="entry name" value="S45"/>
</dbReference>
<dbReference type="PANTHER" id="PTHR34218">
    <property type="entry name" value="PEPTIDASE S45 PENICILLIN AMIDASE"/>
    <property type="match status" value="1"/>
</dbReference>
<dbReference type="Gene3D" id="1.10.439.10">
    <property type="entry name" value="Penicillin Amidohydrolase, domain 1"/>
    <property type="match status" value="1"/>
</dbReference>
<dbReference type="Proteomes" id="UP000255265">
    <property type="component" value="Unassembled WGS sequence"/>
</dbReference>
<keyword evidence="6" id="KW-1185">Reference proteome</keyword>
<comment type="similarity">
    <text evidence="1">Belongs to the peptidase S45 family.</text>
</comment>
<dbReference type="STRING" id="433924.NS331_10210"/>
<comment type="caution">
    <text evidence="5">The sequence shown here is derived from an EMBL/GenBank/DDBJ whole genome shotgun (WGS) entry which is preliminary data.</text>
</comment>
<evidence type="ECO:0000256" key="4">
    <source>
        <dbReference type="ARBA" id="ARBA00023145"/>
    </source>
</evidence>
<evidence type="ECO:0000313" key="6">
    <source>
        <dbReference type="Proteomes" id="UP000255265"/>
    </source>
</evidence>
<evidence type="ECO:0000256" key="1">
    <source>
        <dbReference type="ARBA" id="ARBA00006586"/>
    </source>
</evidence>
<dbReference type="Gene3D" id="1.10.1400.10">
    <property type="match status" value="1"/>
</dbReference>
<evidence type="ECO:0000313" key="5">
    <source>
        <dbReference type="EMBL" id="RDI25042.1"/>
    </source>
</evidence>
<dbReference type="EMBL" id="QQAV01000004">
    <property type="protein sequence ID" value="RDI25042.1"/>
    <property type="molecule type" value="Genomic_DNA"/>
</dbReference>
<protein>
    <submittedName>
        <fullName evidence="5">Acyl-homoserine-lactone acylase</fullName>
    </submittedName>
</protein>
<proteinExistence type="inferred from homology"/>
<dbReference type="PANTHER" id="PTHR34218:SF3">
    <property type="entry name" value="ACYL-HOMOSERINE LACTONE ACYLASE PVDQ"/>
    <property type="match status" value="1"/>
</dbReference>
<dbReference type="GO" id="GO:0016811">
    <property type="term" value="F:hydrolase activity, acting on carbon-nitrogen (but not peptide) bonds, in linear amides"/>
    <property type="evidence" value="ECO:0007669"/>
    <property type="project" value="InterPro"/>
</dbReference>
<evidence type="ECO:0000256" key="2">
    <source>
        <dbReference type="ARBA" id="ARBA00022729"/>
    </source>
</evidence>
<dbReference type="InterPro" id="IPR043146">
    <property type="entry name" value="Penicillin_amidase_N_B-knob"/>
</dbReference>
<keyword evidence="2" id="KW-0732">Signal</keyword>
<sequence length="860" mass="91889">MRNTLRCRLACQDAANKKQETTVTPSLGRHLRPLTLLAIASLAACGGSGGTSHFVPAPAPAPSPAPAPAAAYQAEIRRTALGVPHIKAADWGGVGYGYGYAQAQDALCTMADAFLTYRGERSRWLGADAQVTTSGTIGRPKNIDSDFFHRQVMDDARIQAVMAAQPAKLLQMVEGFTAGYNRYVRELKSGGSPGRHAACRDQAWVTTVTTADLWRRMYQANFAAGYSNFLSAIANAQPPAPITTTRRTLRSPARQYAVLRPQNIAAPALEVGGESGVGSNMYGFGGAATGGGPVLFGNPHWYWRGPDRFYQAQLTIPGELDVSGSSFLGIPVILIGFNNGVAWSHTVSTARRFGFFQLTLASDDPTAYMRDGQKVKMTAQRITVAVKDGAPVTRTLYRSEYGPMVNLGTLNPALAWSATSAFAIRDINADNYRLFRTWMRWNTAKSLDELIAIQKEESSIPWVNTVAVGRGSSQAWYGDIGAMPNVPPAQLSACATPFSAALAAALPRVPVLDGSRSACNWTVDPAAAQPGALPATQMPGLLRDDYVANMNDSYWLANPDAPLTGYPSIIGPTGTEAQSLRTRMGHLMARARLAGTDGYAGNRATPDIVQRMVLGSRVLSAELVKSQALTLACTAPTTVSVSADAATGQTYSPARTVDIAAACDQLRNWDSTGNADARGAHVWDEFWRRAEKLGAAALWAVPFDAADPLNTPRDLQPAAAASLRQAMGAATLAIQASGFALNAPRGETLFATRGGVRIPLYGGCGNVGYFTIACSEQRIEQGGYSMDGDPNGNSYMQVVQFDAAGVQAHTFLTFSQSDDPASPHNGDYTRRYSAKQWLKVPFTEAEIQADPQYSSSRIAE</sequence>
<dbReference type="OrthoDB" id="9760084at2"/>
<gene>
    <name evidence="5" type="ORF">DFR41_10496</name>
</gene>
<dbReference type="GO" id="GO:0017000">
    <property type="term" value="P:antibiotic biosynthetic process"/>
    <property type="evidence" value="ECO:0007669"/>
    <property type="project" value="InterPro"/>
</dbReference>
<dbReference type="Gene3D" id="3.60.20.10">
    <property type="entry name" value="Glutamine Phosphoribosylpyrophosphate, subunit 1, domain 1"/>
    <property type="match status" value="1"/>
</dbReference>
<dbReference type="Gene3D" id="2.30.120.10">
    <property type="match status" value="1"/>
</dbReference>
<dbReference type="Pfam" id="PF01804">
    <property type="entry name" value="Penicil_amidase"/>
    <property type="match status" value="1"/>
</dbReference>
<name>A0A370FF51_9BURK</name>
<dbReference type="InterPro" id="IPR043147">
    <property type="entry name" value="Penicillin_amidase_A-knob"/>
</dbReference>
<keyword evidence="3" id="KW-0378">Hydrolase</keyword>
<dbReference type="SUPFAM" id="SSF56235">
    <property type="entry name" value="N-terminal nucleophile aminohydrolases (Ntn hydrolases)"/>
    <property type="match status" value="1"/>
</dbReference>
<dbReference type="AlphaFoldDB" id="A0A370FF51"/>
<reference evidence="5 6" key="1">
    <citation type="submission" date="2018-07" db="EMBL/GenBank/DDBJ databases">
        <title>Genomic Encyclopedia of Type Strains, Phase IV (KMG-IV): sequencing the most valuable type-strain genomes for metagenomic binning, comparative biology and taxonomic classification.</title>
        <authorList>
            <person name="Goeker M."/>
        </authorList>
    </citation>
    <scope>NUCLEOTIDE SEQUENCE [LARGE SCALE GENOMIC DNA]</scope>
    <source>
        <strain evidence="5 6">DSM 21352</strain>
    </source>
</reference>
<accession>A0A370FF51</accession>
<evidence type="ECO:0000256" key="3">
    <source>
        <dbReference type="ARBA" id="ARBA00022801"/>
    </source>
</evidence>
<dbReference type="InterPro" id="IPR029055">
    <property type="entry name" value="Ntn_hydrolases_N"/>
</dbReference>
<dbReference type="InterPro" id="IPR023343">
    <property type="entry name" value="Penicillin_amidase_dom1"/>
</dbReference>
<keyword evidence="4" id="KW-0865">Zymogen</keyword>